<dbReference type="Proteomes" id="UP000789833">
    <property type="component" value="Unassembled WGS sequence"/>
</dbReference>
<dbReference type="NCBIfam" id="NF033679">
    <property type="entry name" value="DNRLRE_dom"/>
    <property type="match status" value="1"/>
</dbReference>
<organism evidence="6 7">
    <name type="scientific">Sutcliffiella rhizosphaerae</name>
    <dbReference type="NCBI Taxonomy" id="2880967"/>
    <lineage>
        <taxon>Bacteria</taxon>
        <taxon>Bacillati</taxon>
        <taxon>Bacillota</taxon>
        <taxon>Bacilli</taxon>
        <taxon>Bacillales</taxon>
        <taxon>Bacillaceae</taxon>
        <taxon>Sutcliffiella</taxon>
    </lineage>
</organism>
<feature type="domain" description="Carbohydrate-binding module family 96" evidence="5">
    <location>
        <begin position="80"/>
        <end position="215"/>
    </location>
</feature>
<reference evidence="6 7" key="1">
    <citation type="submission" date="2021-10" db="EMBL/GenBank/DDBJ databases">
        <authorList>
            <person name="Criscuolo A."/>
        </authorList>
    </citation>
    <scope>NUCLEOTIDE SEQUENCE [LARGE SCALE GENOMIC DNA]</scope>
    <source>
        <strain evidence="7">CIP 111883</strain>
    </source>
</reference>
<dbReference type="InterPro" id="IPR055372">
    <property type="entry name" value="CBM96"/>
</dbReference>
<name>A0ABM8YK77_9BACI</name>
<keyword evidence="2" id="KW-0964">Secreted</keyword>
<feature type="signal peptide" evidence="4">
    <location>
        <begin position="1"/>
        <end position="19"/>
    </location>
</feature>
<comment type="caution">
    <text evidence="6">The sequence shown here is derived from an EMBL/GenBank/DDBJ whole genome shotgun (WGS) entry which is preliminary data.</text>
</comment>
<keyword evidence="7" id="KW-1185">Reference proteome</keyword>
<accession>A0ABM8YK77</accession>
<protein>
    <recommendedName>
        <fullName evidence="5">Carbohydrate-binding module family 96 domain-containing protein</fullName>
    </recommendedName>
</protein>
<evidence type="ECO:0000313" key="7">
    <source>
        <dbReference type="Proteomes" id="UP000789833"/>
    </source>
</evidence>
<evidence type="ECO:0000256" key="2">
    <source>
        <dbReference type="ARBA" id="ARBA00022525"/>
    </source>
</evidence>
<feature type="chain" id="PRO_5046065370" description="Carbohydrate-binding module family 96 domain-containing protein" evidence="4">
    <location>
        <begin position="20"/>
        <end position="217"/>
    </location>
</feature>
<dbReference type="EMBL" id="CAKJTJ010000004">
    <property type="protein sequence ID" value="CAG9620329.1"/>
    <property type="molecule type" value="Genomic_DNA"/>
</dbReference>
<evidence type="ECO:0000259" key="5">
    <source>
        <dbReference type="Pfam" id="PF24517"/>
    </source>
</evidence>
<dbReference type="Pfam" id="PF24517">
    <property type="entry name" value="CBM96"/>
    <property type="match status" value="1"/>
</dbReference>
<proteinExistence type="predicted"/>
<keyword evidence="3 4" id="KW-0732">Signal</keyword>
<sequence>MVITLLVGQSLLPVLSVSANSIIGITEFSETTRNPNLTNKLTVFTSPIYLKDPIANEWIPTTDGEGGSFPVYQISLSEEDPTNNLSSQQHLVAGEQDTLHNVTLLKFGKMLPDLNGGLIQNASLHMFEVDKPVKWGYFDPTYIDSSYSVHKVLTPWDGEDVTWADQPALSNPYADKTFPIGVDGGHFKWDVSKLVAEWYQAPEKDYGLAIMGNELGS</sequence>
<evidence type="ECO:0000256" key="3">
    <source>
        <dbReference type="ARBA" id="ARBA00022729"/>
    </source>
</evidence>
<gene>
    <name evidence="6" type="ORF">BACCIP111883_01097</name>
</gene>
<evidence type="ECO:0000256" key="4">
    <source>
        <dbReference type="SAM" id="SignalP"/>
    </source>
</evidence>
<evidence type="ECO:0000256" key="1">
    <source>
        <dbReference type="ARBA" id="ARBA00004613"/>
    </source>
</evidence>
<comment type="subcellular location">
    <subcellularLocation>
        <location evidence="1">Secreted</location>
    </subcellularLocation>
</comment>
<evidence type="ECO:0000313" key="6">
    <source>
        <dbReference type="EMBL" id="CAG9620329.1"/>
    </source>
</evidence>
<dbReference type="RefSeq" id="WP_230500263.1">
    <property type="nucleotide sequence ID" value="NZ_CAKJTJ010000004.1"/>
</dbReference>